<feature type="binding site" evidence="8">
    <location>
        <position position="66"/>
    </location>
    <ligand>
        <name>tRNA</name>
        <dbReference type="ChEBI" id="CHEBI:17843"/>
    </ligand>
</feature>
<dbReference type="SUPFAM" id="SSF53178">
    <property type="entry name" value="Peptidyl-tRNA hydrolase-like"/>
    <property type="match status" value="1"/>
</dbReference>
<organism evidence="11">
    <name type="scientific">Sporolactobacillus sp. Y61</name>
    <dbReference type="NCBI Taxonomy" id="3160863"/>
    <lineage>
        <taxon>Bacteria</taxon>
        <taxon>Bacillati</taxon>
        <taxon>Bacillota</taxon>
        <taxon>Bacilli</taxon>
        <taxon>Bacillales</taxon>
        <taxon>Sporolactobacillaceae</taxon>
        <taxon>Sporolactobacillus</taxon>
    </lineage>
</organism>
<proteinExistence type="inferred from homology"/>
<evidence type="ECO:0000256" key="1">
    <source>
        <dbReference type="ARBA" id="ARBA00013260"/>
    </source>
</evidence>
<evidence type="ECO:0000256" key="9">
    <source>
        <dbReference type="RuleBase" id="RU000673"/>
    </source>
</evidence>
<evidence type="ECO:0000256" key="5">
    <source>
        <dbReference type="ARBA" id="ARBA00038063"/>
    </source>
</evidence>
<feature type="binding site" evidence="8">
    <location>
        <position position="14"/>
    </location>
    <ligand>
        <name>tRNA</name>
        <dbReference type="ChEBI" id="CHEBI:17843"/>
    </ligand>
</feature>
<dbReference type="RefSeq" id="WP_129929962.1">
    <property type="nucleotide sequence ID" value="NZ_CP159510.1"/>
</dbReference>
<feature type="site" description="Discriminates between blocked and unblocked aminoacyl-tRNA" evidence="8">
    <location>
        <position position="9"/>
    </location>
</feature>
<evidence type="ECO:0000256" key="3">
    <source>
        <dbReference type="ARBA" id="ARBA00022801"/>
    </source>
</evidence>
<evidence type="ECO:0000256" key="6">
    <source>
        <dbReference type="ARBA" id="ARBA00048707"/>
    </source>
</evidence>
<evidence type="ECO:0000256" key="8">
    <source>
        <dbReference type="HAMAP-Rule" id="MF_00083"/>
    </source>
</evidence>
<dbReference type="AlphaFoldDB" id="A0AAU8IHE8"/>
<evidence type="ECO:0000256" key="7">
    <source>
        <dbReference type="ARBA" id="ARBA00050038"/>
    </source>
</evidence>
<comment type="similarity">
    <text evidence="5 8 10">Belongs to the PTH family.</text>
</comment>
<keyword evidence="8" id="KW-0963">Cytoplasm</keyword>
<dbReference type="NCBIfam" id="TIGR00447">
    <property type="entry name" value="pth"/>
    <property type="match status" value="1"/>
</dbReference>
<dbReference type="InterPro" id="IPR001328">
    <property type="entry name" value="Pept_tRNA_hydro"/>
</dbReference>
<protein>
    <recommendedName>
        <fullName evidence="7 8">Peptidyl-tRNA hydrolase</fullName>
        <shortName evidence="8">Pth</shortName>
        <ecNumber evidence="1 8">3.1.1.29</ecNumber>
    </recommendedName>
</protein>
<dbReference type="PANTHER" id="PTHR17224">
    <property type="entry name" value="PEPTIDYL-TRNA HYDROLASE"/>
    <property type="match status" value="1"/>
</dbReference>
<keyword evidence="4 8" id="KW-0694">RNA-binding</keyword>
<name>A0AAU8IHE8_9BACL</name>
<dbReference type="GO" id="GO:0004045">
    <property type="term" value="F:peptidyl-tRNA hydrolase activity"/>
    <property type="evidence" value="ECO:0007669"/>
    <property type="project" value="UniProtKB-UniRule"/>
</dbReference>
<dbReference type="HAMAP" id="MF_00083">
    <property type="entry name" value="Pept_tRNA_hydro_bact"/>
    <property type="match status" value="1"/>
</dbReference>
<feature type="binding site" evidence="8">
    <location>
        <position position="64"/>
    </location>
    <ligand>
        <name>tRNA</name>
        <dbReference type="ChEBI" id="CHEBI:17843"/>
    </ligand>
</feature>
<evidence type="ECO:0000256" key="4">
    <source>
        <dbReference type="ARBA" id="ARBA00022884"/>
    </source>
</evidence>
<dbReference type="Pfam" id="PF01195">
    <property type="entry name" value="Pept_tRNA_hydro"/>
    <property type="match status" value="1"/>
</dbReference>
<feature type="binding site" evidence="8">
    <location>
        <position position="112"/>
    </location>
    <ligand>
        <name>tRNA</name>
        <dbReference type="ChEBI" id="CHEBI:17843"/>
    </ligand>
</feature>
<dbReference type="InterPro" id="IPR018171">
    <property type="entry name" value="Pept_tRNA_hydro_CS"/>
</dbReference>
<dbReference type="FunFam" id="3.40.50.1470:FF:000001">
    <property type="entry name" value="Peptidyl-tRNA hydrolase"/>
    <property type="match status" value="1"/>
</dbReference>
<gene>
    <name evidence="8 11" type="primary">pth</name>
    <name evidence="11" type="ORF">ABNN70_03550</name>
</gene>
<evidence type="ECO:0000256" key="2">
    <source>
        <dbReference type="ARBA" id="ARBA00022555"/>
    </source>
</evidence>
<keyword evidence="2 8" id="KW-0820">tRNA-binding</keyword>
<dbReference type="GO" id="GO:0006515">
    <property type="term" value="P:protein quality control for misfolded or incompletely synthesized proteins"/>
    <property type="evidence" value="ECO:0007669"/>
    <property type="project" value="UniProtKB-UniRule"/>
</dbReference>
<dbReference type="PROSITE" id="PS01195">
    <property type="entry name" value="PEPT_TRNA_HYDROL_1"/>
    <property type="match status" value="1"/>
</dbReference>
<dbReference type="GO" id="GO:0005737">
    <property type="term" value="C:cytoplasm"/>
    <property type="evidence" value="ECO:0007669"/>
    <property type="project" value="UniProtKB-SubCell"/>
</dbReference>
<dbReference type="InterPro" id="IPR036416">
    <property type="entry name" value="Pept_tRNA_hydro_sf"/>
</dbReference>
<sequence length="195" mass="21529">MKVIAGLGNPGSEYEHTRHNIGFEVIDQLAARFSTKLTKTKFHALFAKTVICGEDVLLVKPLTYMNASGEAVGPLLGFYKLTADNLLVIQDDMDLPVGRIRLRQRGSAGGHNGIKSLIHHLHTEDFARIKVGIGHPERSRRAVVNYVLNGFSGEEKEWIAASIERAADAAADWVDTPFQQLMNKYNANNGTRMGE</sequence>
<feature type="site" description="Stabilizes the basic form of H active site to accept a proton" evidence="8">
    <location>
        <position position="91"/>
    </location>
</feature>
<comment type="catalytic activity">
    <reaction evidence="6 8 9">
        <text>an N-acyl-L-alpha-aminoacyl-tRNA + H2O = an N-acyl-L-amino acid + a tRNA + H(+)</text>
        <dbReference type="Rhea" id="RHEA:54448"/>
        <dbReference type="Rhea" id="RHEA-COMP:10123"/>
        <dbReference type="Rhea" id="RHEA-COMP:13883"/>
        <dbReference type="ChEBI" id="CHEBI:15377"/>
        <dbReference type="ChEBI" id="CHEBI:15378"/>
        <dbReference type="ChEBI" id="CHEBI:59874"/>
        <dbReference type="ChEBI" id="CHEBI:78442"/>
        <dbReference type="ChEBI" id="CHEBI:138191"/>
        <dbReference type="EC" id="3.1.1.29"/>
    </reaction>
</comment>
<reference evidence="11" key="1">
    <citation type="submission" date="2024-06" db="EMBL/GenBank/DDBJ databases">
        <authorList>
            <person name="Fan A."/>
            <person name="Zhang F.Y."/>
            <person name="Zhang L."/>
        </authorList>
    </citation>
    <scope>NUCLEOTIDE SEQUENCE</scope>
    <source>
        <strain evidence="11">Y61</strain>
    </source>
</reference>
<evidence type="ECO:0000313" key="11">
    <source>
        <dbReference type="EMBL" id="XCJ17588.1"/>
    </source>
</evidence>
<dbReference type="GO" id="GO:0000049">
    <property type="term" value="F:tRNA binding"/>
    <property type="evidence" value="ECO:0007669"/>
    <property type="project" value="UniProtKB-UniRule"/>
</dbReference>
<dbReference type="GO" id="GO:0072344">
    <property type="term" value="P:rescue of stalled ribosome"/>
    <property type="evidence" value="ECO:0007669"/>
    <property type="project" value="UniProtKB-UniRule"/>
</dbReference>
<dbReference type="Gene3D" id="3.40.50.1470">
    <property type="entry name" value="Peptidyl-tRNA hydrolase"/>
    <property type="match status" value="1"/>
</dbReference>
<keyword evidence="3 8" id="KW-0378">Hydrolase</keyword>
<comment type="function">
    <text evidence="8">Catalyzes the release of premature peptidyl moieties from peptidyl-tRNA molecules trapped in stalled 50S ribosomal subunits, and thus maintains levels of free tRNAs and 50S ribosomes.</text>
</comment>
<dbReference type="PANTHER" id="PTHR17224:SF1">
    <property type="entry name" value="PEPTIDYL-TRNA HYDROLASE"/>
    <property type="match status" value="1"/>
</dbReference>
<dbReference type="PROSITE" id="PS01196">
    <property type="entry name" value="PEPT_TRNA_HYDROL_2"/>
    <property type="match status" value="1"/>
</dbReference>
<comment type="subcellular location">
    <subcellularLocation>
        <location evidence="8">Cytoplasm</location>
    </subcellularLocation>
</comment>
<comment type="subunit">
    <text evidence="8">Monomer.</text>
</comment>
<feature type="active site" description="Proton acceptor" evidence="8">
    <location>
        <position position="19"/>
    </location>
</feature>
<comment type="function">
    <text evidence="8">Hydrolyzes ribosome-free peptidyl-tRNAs (with 1 or more amino acids incorporated), which drop off the ribosome during protein synthesis, or as a result of ribosome stalling.</text>
</comment>
<dbReference type="CDD" id="cd00462">
    <property type="entry name" value="PTH"/>
    <property type="match status" value="1"/>
</dbReference>
<accession>A0AAU8IHE8</accession>
<dbReference type="EMBL" id="CP159510">
    <property type="protein sequence ID" value="XCJ17588.1"/>
    <property type="molecule type" value="Genomic_DNA"/>
</dbReference>
<dbReference type="EC" id="3.1.1.29" evidence="1 8"/>
<evidence type="ECO:0000256" key="10">
    <source>
        <dbReference type="RuleBase" id="RU004320"/>
    </source>
</evidence>